<evidence type="ECO:0000313" key="2">
    <source>
        <dbReference type="EMBL" id="GAA2079304.1"/>
    </source>
</evidence>
<dbReference type="SUPFAM" id="SSF109854">
    <property type="entry name" value="DinB/YfiT-like putative metalloenzymes"/>
    <property type="match status" value="1"/>
</dbReference>
<name>A0ABN2W2G9_9ACTN</name>
<gene>
    <name evidence="2" type="ORF">GCM10009821_19250</name>
</gene>
<dbReference type="NCBIfam" id="TIGR03083">
    <property type="entry name" value="maleylpyruvate isomerase family mycothiol-dependent enzyme"/>
    <property type="match status" value="1"/>
</dbReference>
<feature type="domain" description="Mycothiol-dependent maleylpyruvate isomerase metal-binding" evidence="1">
    <location>
        <begin position="22"/>
        <end position="169"/>
    </location>
</feature>
<comment type="caution">
    <text evidence="2">The sequence shown here is derived from an EMBL/GenBank/DDBJ whole genome shotgun (WGS) entry which is preliminary data.</text>
</comment>
<evidence type="ECO:0000259" key="1">
    <source>
        <dbReference type="Pfam" id="PF11716"/>
    </source>
</evidence>
<dbReference type="EMBL" id="BAAAPY010000006">
    <property type="protein sequence ID" value="GAA2079304.1"/>
    <property type="molecule type" value="Genomic_DNA"/>
</dbReference>
<proteinExistence type="predicted"/>
<dbReference type="InterPro" id="IPR024344">
    <property type="entry name" value="MDMPI_metal-binding"/>
</dbReference>
<dbReference type="InterPro" id="IPR017517">
    <property type="entry name" value="Maleyloyr_isom"/>
</dbReference>
<evidence type="ECO:0000313" key="3">
    <source>
        <dbReference type="Proteomes" id="UP001501480"/>
    </source>
</evidence>
<dbReference type="InterPro" id="IPR034660">
    <property type="entry name" value="DinB/YfiT-like"/>
</dbReference>
<dbReference type="Gene3D" id="1.20.120.450">
    <property type="entry name" value="dinb family like domain"/>
    <property type="match status" value="1"/>
</dbReference>
<dbReference type="Pfam" id="PF11716">
    <property type="entry name" value="MDMPI_N"/>
    <property type="match status" value="1"/>
</dbReference>
<protein>
    <recommendedName>
        <fullName evidence="1">Mycothiol-dependent maleylpyruvate isomerase metal-binding domain-containing protein</fullName>
    </recommendedName>
</protein>
<reference evidence="2 3" key="1">
    <citation type="journal article" date="2019" name="Int. J. Syst. Evol. Microbiol.">
        <title>The Global Catalogue of Microorganisms (GCM) 10K type strain sequencing project: providing services to taxonomists for standard genome sequencing and annotation.</title>
        <authorList>
            <consortium name="The Broad Institute Genomics Platform"/>
            <consortium name="The Broad Institute Genome Sequencing Center for Infectious Disease"/>
            <person name="Wu L."/>
            <person name="Ma J."/>
        </authorList>
    </citation>
    <scope>NUCLEOTIDE SEQUENCE [LARGE SCALE GENOMIC DNA]</scope>
    <source>
        <strain evidence="2 3">JCM 15749</strain>
    </source>
</reference>
<sequence>MTVTAVDEIAPTTRTEARVLARTEYERLADQLRSLTAQDWRRPTDCPGWDVRAVAGHCVGMLSDFSSYRSMIRRVRAAEKAAARDGGPMVDSMTALQVSEYAPLSVEQLIDRVDEHGPKAARWRTRVPFPLRAMPMKEEVGGRPETWRLGFLLDTILTRDPWMHRVDIARATGHDLVLTADHDGRIVAGVVAEWARRHGRPFELELTGPAGGRFVAGAGDRERLHLDAVEFCRILSERAPGSGLLAQPVPF</sequence>
<dbReference type="RefSeq" id="WP_344327421.1">
    <property type="nucleotide sequence ID" value="NZ_BAAAPY010000006.1"/>
</dbReference>
<organism evidence="2 3">
    <name type="scientific">Aeromicrobium halocynthiae</name>
    <dbReference type="NCBI Taxonomy" id="560557"/>
    <lineage>
        <taxon>Bacteria</taxon>
        <taxon>Bacillati</taxon>
        <taxon>Actinomycetota</taxon>
        <taxon>Actinomycetes</taxon>
        <taxon>Propionibacteriales</taxon>
        <taxon>Nocardioidaceae</taxon>
        <taxon>Aeromicrobium</taxon>
    </lineage>
</organism>
<keyword evidence="3" id="KW-1185">Reference proteome</keyword>
<dbReference type="Proteomes" id="UP001501480">
    <property type="component" value="Unassembled WGS sequence"/>
</dbReference>
<accession>A0ABN2W2G9</accession>